<dbReference type="EMBL" id="BSNC01000004">
    <property type="protein sequence ID" value="GLP96114.1"/>
    <property type="molecule type" value="Genomic_DNA"/>
</dbReference>
<protein>
    <submittedName>
        <fullName evidence="2">Uncharacterized protein</fullName>
    </submittedName>
</protein>
<comment type="caution">
    <text evidence="2">The sequence shown here is derived from an EMBL/GenBank/DDBJ whole genome shotgun (WGS) entry which is preliminary data.</text>
</comment>
<evidence type="ECO:0000256" key="1">
    <source>
        <dbReference type="SAM" id="MobiDB-lite"/>
    </source>
</evidence>
<accession>A0AA37VVB4</accession>
<feature type="region of interest" description="Disordered" evidence="1">
    <location>
        <begin position="14"/>
        <end position="44"/>
    </location>
</feature>
<dbReference type="AlphaFoldDB" id="A0AA37VVB4"/>
<dbReference type="Proteomes" id="UP001161422">
    <property type="component" value="Unassembled WGS sequence"/>
</dbReference>
<sequence>MAAKCQLKPVATRWIPSQAGNDKQIGNDKQVGNDETERLSPKLS</sequence>
<reference evidence="2" key="1">
    <citation type="journal article" date="2014" name="Int. J. Syst. Evol. Microbiol.">
        <title>Complete genome sequence of Corynebacterium casei LMG S-19264T (=DSM 44701T), isolated from a smear-ripened cheese.</title>
        <authorList>
            <consortium name="US DOE Joint Genome Institute (JGI-PGF)"/>
            <person name="Walter F."/>
            <person name="Albersmeier A."/>
            <person name="Kalinowski J."/>
            <person name="Ruckert C."/>
        </authorList>
    </citation>
    <scope>NUCLEOTIDE SEQUENCE</scope>
    <source>
        <strain evidence="2">NBRC 101628</strain>
    </source>
</reference>
<evidence type="ECO:0000313" key="2">
    <source>
        <dbReference type="EMBL" id="GLP96114.1"/>
    </source>
</evidence>
<evidence type="ECO:0000313" key="3">
    <source>
        <dbReference type="Proteomes" id="UP001161422"/>
    </source>
</evidence>
<feature type="compositionally biased region" description="Basic and acidic residues" evidence="1">
    <location>
        <begin position="31"/>
        <end position="44"/>
    </location>
</feature>
<reference evidence="2" key="2">
    <citation type="submission" date="2023-01" db="EMBL/GenBank/DDBJ databases">
        <title>Draft genome sequence of Paraferrimonas sedimenticola strain NBRC 101628.</title>
        <authorList>
            <person name="Sun Q."/>
            <person name="Mori K."/>
        </authorList>
    </citation>
    <scope>NUCLEOTIDE SEQUENCE</scope>
    <source>
        <strain evidence="2">NBRC 101628</strain>
    </source>
</reference>
<proteinExistence type="predicted"/>
<organism evidence="2 3">
    <name type="scientific">Paraferrimonas sedimenticola</name>
    <dbReference type="NCBI Taxonomy" id="375674"/>
    <lineage>
        <taxon>Bacteria</taxon>
        <taxon>Pseudomonadati</taxon>
        <taxon>Pseudomonadota</taxon>
        <taxon>Gammaproteobacteria</taxon>
        <taxon>Alteromonadales</taxon>
        <taxon>Ferrimonadaceae</taxon>
        <taxon>Paraferrimonas</taxon>
    </lineage>
</organism>
<gene>
    <name evidence="2" type="ORF">GCM10007895_14200</name>
</gene>
<keyword evidence="3" id="KW-1185">Reference proteome</keyword>
<name>A0AA37VVB4_9GAMM</name>